<dbReference type="AlphaFoldDB" id="A0AAN4Z643"/>
<keyword evidence="2" id="KW-1185">Reference proteome</keyword>
<evidence type="ECO:0000313" key="2">
    <source>
        <dbReference type="Proteomes" id="UP001328107"/>
    </source>
</evidence>
<name>A0AAN4Z643_9BILA</name>
<gene>
    <name evidence="1" type="ORF">PMAYCL1PPCAC_01500</name>
</gene>
<accession>A0AAN4Z643</accession>
<protein>
    <submittedName>
        <fullName evidence="1">Uncharacterized protein</fullName>
    </submittedName>
</protein>
<feature type="non-terminal residue" evidence="1">
    <location>
        <position position="1"/>
    </location>
</feature>
<organism evidence="1 2">
    <name type="scientific">Pristionchus mayeri</name>
    <dbReference type="NCBI Taxonomy" id="1317129"/>
    <lineage>
        <taxon>Eukaryota</taxon>
        <taxon>Metazoa</taxon>
        <taxon>Ecdysozoa</taxon>
        <taxon>Nematoda</taxon>
        <taxon>Chromadorea</taxon>
        <taxon>Rhabditida</taxon>
        <taxon>Rhabditina</taxon>
        <taxon>Diplogasteromorpha</taxon>
        <taxon>Diplogasteroidea</taxon>
        <taxon>Neodiplogasteridae</taxon>
        <taxon>Pristionchus</taxon>
    </lineage>
</organism>
<reference evidence="2" key="1">
    <citation type="submission" date="2022-10" db="EMBL/GenBank/DDBJ databases">
        <title>Genome assembly of Pristionchus species.</title>
        <authorList>
            <person name="Yoshida K."/>
            <person name="Sommer R.J."/>
        </authorList>
    </citation>
    <scope>NUCLEOTIDE SEQUENCE [LARGE SCALE GENOMIC DNA]</scope>
    <source>
        <strain evidence="2">RS5460</strain>
    </source>
</reference>
<evidence type="ECO:0000313" key="1">
    <source>
        <dbReference type="EMBL" id="GMR31305.1"/>
    </source>
</evidence>
<sequence>LYQMHPKSPCGYTEHLKRHHKTTLLANGIYLKCSCGFRCTSHRQVNHDKKCTGREFNLHKLEED</sequence>
<proteinExistence type="predicted"/>
<dbReference type="EMBL" id="BTRK01000001">
    <property type="protein sequence ID" value="GMR31305.1"/>
    <property type="molecule type" value="Genomic_DNA"/>
</dbReference>
<comment type="caution">
    <text evidence="1">The sequence shown here is derived from an EMBL/GenBank/DDBJ whole genome shotgun (WGS) entry which is preliminary data.</text>
</comment>
<dbReference type="Proteomes" id="UP001328107">
    <property type="component" value="Unassembled WGS sequence"/>
</dbReference>